<feature type="domain" description="KilA-N" evidence="1">
    <location>
        <begin position="3"/>
        <end position="140"/>
    </location>
</feature>
<dbReference type="Pfam" id="PF04383">
    <property type="entry name" value="KilA-N"/>
    <property type="match status" value="1"/>
</dbReference>
<evidence type="ECO:0000313" key="3">
    <source>
        <dbReference type="Proteomes" id="UP000241964"/>
    </source>
</evidence>
<sequence>MAKLSKITVDNVDISITTINDNDYICLTDMVKGKEDAGRAADVIKNWIRNRATIEFLGTWEVIYNPDFKVVEFDHFRREAGVPTFTMSVSNWIENTNAIGMFSKSGRYGGTYAHKDIAFEFGSAINPIFKLYVIREYQRLKESENNRYGLEWNVKRILSKANYQIHTTAVRDYLIPKAGYSQAKEWLLYADEADLLNLVLFRCTAKQWRDANPQRHLAGENIRDMASINELTILSNLENLNSVLIKTGLGKRERFKILDETCNDQRKTLVQLDIVKPIKRENESSFSDFENKELK</sequence>
<dbReference type="AlphaFoldDB" id="A0A2P8FVD9"/>
<comment type="caution">
    <text evidence="2">The sequence shown here is derived from an EMBL/GenBank/DDBJ whole genome shotgun (WGS) entry which is preliminary data.</text>
</comment>
<organism evidence="2 3">
    <name type="scientific">Dyadobacter jiangsuensis</name>
    <dbReference type="NCBI Taxonomy" id="1591085"/>
    <lineage>
        <taxon>Bacteria</taxon>
        <taxon>Pseudomonadati</taxon>
        <taxon>Bacteroidota</taxon>
        <taxon>Cytophagia</taxon>
        <taxon>Cytophagales</taxon>
        <taxon>Spirosomataceae</taxon>
        <taxon>Dyadobacter</taxon>
    </lineage>
</organism>
<dbReference type="SMART" id="SM01252">
    <property type="entry name" value="KilA-N"/>
    <property type="match status" value="1"/>
</dbReference>
<dbReference type="InterPro" id="IPR017880">
    <property type="entry name" value="KilA_N"/>
</dbReference>
<evidence type="ECO:0000259" key="1">
    <source>
        <dbReference type="PROSITE" id="PS51301"/>
    </source>
</evidence>
<dbReference type="EMBL" id="PYAS01000011">
    <property type="protein sequence ID" value="PSL25690.1"/>
    <property type="molecule type" value="Genomic_DNA"/>
</dbReference>
<reference evidence="2 3" key="1">
    <citation type="submission" date="2018-03" db="EMBL/GenBank/DDBJ databases">
        <title>Genomic Encyclopedia of Archaeal and Bacterial Type Strains, Phase II (KMG-II): from individual species to whole genera.</title>
        <authorList>
            <person name="Goeker M."/>
        </authorList>
    </citation>
    <scope>NUCLEOTIDE SEQUENCE [LARGE SCALE GENOMIC DNA]</scope>
    <source>
        <strain evidence="2 3">DSM 29057</strain>
    </source>
</reference>
<protein>
    <submittedName>
        <fullName evidence="2">KilA domain-containing protein</fullName>
    </submittedName>
</protein>
<dbReference type="Proteomes" id="UP000241964">
    <property type="component" value="Unassembled WGS sequence"/>
</dbReference>
<accession>A0A2P8FVD9</accession>
<dbReference type="OrthoDB" id="9810290at2"/>
<proteinExistence type="predicted"/>
<dbReference type="RefSeq" id="WP_106597587.1">
    <property type="nucleotide sequence ID" value="NZ_PYAS01000011.1"/>
</dbReference>
<keyword evidence="3" id="KW-1185">Reference proteome</keyword>
<dbReference type="InterPro" id="IPR018004">
    <property type="entry name" value="KilA/APSES_HTH"/>
</dbReference>
<dbReference type="PROSITE" id="PS51301">
    <property type="entry name" value="KILA_N"/>
    <property type="match status" value="1"/>
</dbReference>
<gene>
    <name evidence="2" type="ORF">CLV60_111141</name>
</gene>
<name>A0A2P8FVD9_9BACT</name>
<evidence type="ECO:0000313" key="2">
    <source>
        <dbReference type="EMBL" id="PSL25690.1"/>
    </source>
</evidence>